<organism evidence="1">
    <name type="scientific">Rhizophora mucronata</name>
    <name type="common">Asiatic mangrove</name>
    <dbReference type="NCBI Taxonomy" id="61149"/>
    <lineage>
        <taxon>Eukaryota</taxon>
        <taxon>Viridiplantae</taxon>
        <taxon>Streptophyta</taxon>
        <taxon>Embryophyta</taxon>
        <taxon>Tracheophyta</taxon>
        <taxon>Spermatophyta</taxon>
        <taxon>Magnoliopsida</taxon>
        <taxon>eudicotyledons</taxon>
        <taxon>Gunneridae</taxon>
        <taxon>Pentapetalae</taxon>
        <taxon>rosids</taxon>
        <taxon>fabids</taxon>
        <taxon>Malpighiales</taxon>
        <taxon>Rhizophoraceae</taxon>
        <taxon>Rhizophora</taxon>
    </lineage>
</organism>
<name>A0A2P2KIJ5_RHIMU</name>
<reference evidence="1" key="1">
    <citation type="submission" date="2018-02" db="EMBL/GenBank/DDBJ databases">
        <title>Rhizophora mucronata_Transcriptome.</title>
        <authorList>
            <person name="Meera S.P."/>
            <person name="Sreeshan A."/>
            <person name="Augustine A."/>
        </authorList>
    </citation>
    <scope>NUCLEOTIDE SEQUENCE</scope>
    <source>
        <tissue evidence="1">Leaf</tissue>
    </source>
</reference>
<proteinExistence type="predicted"/>
<dbReference type="AlphaFoldDB" id="A0A2P2KIJ5"/>
<evidence type="ECO:0000313" key="1">
    <source>
        <dbReference type="EMBL" id="MBX05565.1"/>
    </source>
</evidence>
<protein>
    <submittedName>
        <fullName evidence="1">Uncharacterized protein</fullName>
    </submittedName>
</protein>
<sequence length="24" mass="2791">MEENRNLLEIHVKIVLIASLLTQN</sequence>
<dbReference type="EMBL" id="GGEC01025081">
    <property type="protein sequence ID" value="MBX05565.1"/>
    <property type="molecule type" value="Transcribed_RNA"/>
</dbReference>
<accession>A0A2P2KIJ5</accession>